<protein>
    <recommendedName>
        <fullName evidence="3">FXSXX-COOH protein</fullName>
    </recommendedName>
</protein>
<evidence type="ECO:0008006" key="3">
    <source>
        <dbReference type="Google" id="ProtNLM"/>
    </source>
</evidence>
<comment type="caution">
    <text evidence="1">The sequence shown here is derived from an EMBL/GenBank/DDBJ whole genome shotgun (WGS) entry which is preliminary data.</text>
</comment>
<accession>A0ABP5SCL3</accession>
<dbReference type="Proteomes" id="UP001501444">
    <property type="component" value="Unassembled WGS sequence"/>
</dbReference>
<name>A0ABP5SCL3_9ACTN</name>
<dbReference type="EMBL" id="BAAARV010000004">
    <property type="protein sequence ID" value="GAA2327307.1"/>
    <property type="molecule type" value="Genomic_DNA"/>
</dbReference>
<evidence type="ECO:0000313" key="2">
    <source>
        <dbReference type="Proteomes" id="UP001501444"/>
    </source>
</evidence>
<reference evidence="2" key="1">
    <citation type="journal article" date="2019" name="Int. J. Syst. Evol. Microbiol.">
        <title>The Global Catalogue of Microorganisms (GCM) 10K type strain sequencing project: providing services to taxonomists for standard genome sequencing and annotation.</title>
        <authorList>
            <consortium name="The Broad Institute Genomics Platform"/>
            <consortium name="The Broad Institute Genome Sequencing Center for Infectious Disease"/>
            <person name="Wu L."/>
            <person name="Ma J."/>
        </authorList>
    </citation>
    <scope>NUCLEOTIDE SEQUENCE [LARGE SCALE GENOMIC DNA]</scope>
    <source>
        <strain evidence="2">JCM 3272</strain>
    </source>
</reference>
<proteinExistence type="predicted"/>
<keyword evidence="2" id="KW-1185">Reference proteome</keyword>
<gene>
    <name evidence="1" type="ORF">GCM10010170_002840</name>
</gene>
<organism evidence="1 2">
    <name type="scientific">Dactylosporangium salmoneum</name>
    <dbReference type="NCBI Taxonomy" id="53361"/>
    <lineage>
        <taxon>Bacteria</taxon>
        <taxon>Bacillati</taxon>
        <taxon>Actinomycetota</taxon>
        <taxon>Actinomycetes</taxon>
        <taxon>Micromonosporales</taxon>
        <taxon>Micromonosporaceae</taxon>
        <taxon>Dactylosporangium</taxon>
    </lineage>
</organism>
<evidence type="ECO:0000313" key="1">
    <source>
        <dbReference type="EMBL" id="GAA2327307.1"/>
    </source>
</evidence>
<sequence length="57" mass="6405">MADREASVVTNIPALHELSLEDLLTLDRSVLSESLRRVHEYLSIDDGEHVSRFNAAL</sequence>
<dbReference type="RefSeq" id="WP_344610325.1">
    <property type="nucleotide sequence ID" value="NZ_BAAARV010000004.1"/>
</dbReference>